<name>A0A195CRM0_9HYME</name>
<dbReference type="PROSITE" id="PS00028">
    <property type="entry name" value="ZINC_FINGER_C2H2_1"/>
    <property type="match status" value="3"/>
</dbReference>
<evidence type="ECO:0000256" key="6">
    <source>
        <dbReference type="ARBA" id="ARBA00023125"/>
    </source>
</evidence>
<comment type="subcellular location">
    <subcellularLocation>
        <location evidence="1">Nucleus</location>
    </subcellularLocation>
</comment>
<dbReference type="InterPro" id="IPR050527">
    <property type="entry name" value="Snail/Krueppel_Znf"/>
</dbReference>
<dbReference type="InterPro" id="IPR013087">
    <property type="entry name" value="Znf_C2H2_type"/>
</dbReference>
<reference evidence="11 12" key="1">
    <citation type="submission" date="2016-03" db="EMBL/GenBank/DDBJ databases">
        <title>Cyphomyrmex costatus WGS genome.</title>
        <authorList>
            <person name="Nygaard S."/>
            <person name="Hu H."/>
            <person name="Boomsma J."/>
            <person name="Zhang G."/>
        </authorList>
    </citation>
    <scope>NUCLEOTIDE SEQUENCE [LARGE SCALE GENOMIC DNA]</scope>
    <source>
        <strain evidence="11">MS0001</strain>
        <tissue evidence="11">Whole body</tissue>
    </source>
</reference>
<evidence type="ECO:0000256" key="3">
    <source>
        <dbReference type="ARBA" id="ARBA00022737"/>
    </source>
</evidence>
<feature type="domain" description="C2H2-type" evidence="10">
    <location>
        <begin position="176"/>
        <end position="203"/>
    </location>
</feature>
<gene>
    <name evidence="11" type="ORF">ALC62_05943</name>
</gene>
<accession>A0A195CRM0</accession>
<dbReference type="PROSITE" id="PS50157">
    <property type="entry name" value="ZINC_FINGER_C2H2_2"/>
    <property type="match status" value="3"/>
</dbReference>
<feature type="domain" description="C2H2-type" evidence="10">
    <location>
        <begin position="231"/>
        <end position="258"/>
    </location>
</feature>
<dbReference type="GO" id="GO:0000981">
    <property type="term" value="F:DNA-binding transcription factor activity, RNA polymerase II-specific"/>
    <property type="evidence" value="ECO:0007669"/>
    <property type="project" value="TreeGrafter"/>
</dbReference>
<dbReference type="AlphaFoldDB" id="A0A195CRM0"/>
<keyword evidence="4 9" id="KW-0863">Zinc-finger</keyword>
<evidence type="ECO:0000256" key="7">
    <source>
        <dbReference type="ARBA" id="ARBA00023242"/>
    </source>
</evidence>
<evidence type="ECO:0000256" key="1">
    <source>
        <dbReference type="ARBA" id="ARBA00004123"/>
    </source>
</evidence>
<dbReference type="SUPFAM" id="SSF57667">
    <property type="entry name" value="beta-beta-alpha zinc fingers"/>
    <property type="match status" value="2"/>
</dbReference>
<dbReference type="SMART" id="SM00355">
    <property type="entry name" value="ZnF_C2H2"/>
    <property type="match status" value="3"/>
</dbReference>
<sequence length="303" mass="34527">MLTEQNVIMELTGSSDTVVGFITTDDSHALLAVDEREDGTLEFMTTPITLMPQNNMLSPTLIKTMDGNFILHSPIFQMNVEDLSGTAIQQTSLLPLMQHLENRSEITEQLKIQDTNKCAITDPLLPKDNSSMLSDKRQLTVDNDAKSRSTPVYNTIQNVYKRSPGRPKKKENTQSLQCDICSQEFTKQTLYRKHMENHAEEKPHRCPKCPASFNIPTNFTLHMATHNTGDPKCPECGRKYARMASLKSHMLLHEKEENLFCTECEDAFSTKVSSRLFTCYVYKVNFFSICKITEQSKIQHFCV</sequence>
<proteinExistence type="inferred from homology"/>
<protein>
    <recommendedName>
        <fullName evidence="10">C2H2-type domain-containing protein</fullName>
    </recommendedName>
</protein>
<keyword evidence="2" id="KW-0479">Metal-binding</keyword>
<evidence type="ECO:0000256" key="4">
    <source>
        <dbReference type="ARBA" id="ARBA00022771"/>
    </source>
</evidence>
<dbReference type="PANTHER" id="PTHR24388:SF54">
    <property type="entry name" value="PROTEIN ESCARGOT"/>
    <property type="match status" value="1"/>
</dbReference>
<evidence type="ECO:0000256" key="9">
    <source>
        <dbReference type="PROSITE-ProRule" id="PRU00042"/>
    </source>
</evidence>
<keyword evidence="3" id="KW-0677">Repeat</keyword>
<evidence type="ECO:0000256" key="8">
    <source>
        <dbReference type="ARBA" id="ARBA00037948"/>
    </source>
</evidence>
<keyword evidence="12" id="KW-1185">Reference proteome</keyword>
<dbReference type="Proteomes" id="UP000078542">
    <property type="component" value="Unassembled WGS sequence"/>
</dbReference>
<dbReference type="EMBL" id="KQ977372">
    <property type="protein sequence ID" value="KYN03280.1"/>
    <property type="molecule type" value="Genomic_DNA"/>
</dbReference>
<dbReference type="InterPro" id="IPR036236">
    <property type="entry name" value="Znf_C2H2_sf"/>
</dbReference>
<evidence type="ECO:0000256" key="5">
    <source>
        <dbReference type="ARBA" id="ARBA00022833"/>
    </source>
</evidence>
<dbReference type="GO" id="GO:0000978">
    <property type="term" value="F:RNA polymerase II cis-regulatory region sequence-specific DNA binding"/>
    <property type="evidence" value="ECO:0007669"/>
    <property type="project" value="TreeGrafter"/>
</dbReference>
<evidence type="ECO:0000313" key="11">
    <source>
        <dbReference type="EMBL" id="KYN03280.1"/>
    </source>
</evidence>
<feature type="domain" description="C2H2-type" evidence="10">
    <location>
        <begin position="204"/>
        <end position="231"/>
    </location>
</feature>
<dbReference type="GO" id="GO:0008270">
    <property type="term" value="F:zinc ion binding"/>
    <property type="evidence" value="ECO:0007669"/>
    <property type="project" value="UniProtKB-KW"/>
</dbReference>
<keyword evidence="5" id="KW-0862">Zinc</keyword>
<dbReference type="GO" id="GO:0005634">
    <property type="term" value="C:nucleus"/>
    <property type="evidence" value="ECO:0007669"/>
    <property type="project" value="UniProtKB-SubCell"/>
</dbReference>
<organism evidence="11 12">
    <name type="scientific">Cyphomyrmex costatus</name>
    <dbReference type="NCBI Taxonomy" id="456900"/>
    <lineage>
        <taxon>Eukaryota</taxon>
        <taxon>Metazoa</taxon>
        <taxon>Ecdysozoa</taxon>
        <taxon>Arthropoda</taxon>
        <taxon>Hexapoda</taxon>
        <taxon>Insecta</taxon>
        <taxon>Pterygota</taxon>
        <taxon>Neoptera</taxon>
        <taxon>Endopterygota</taxon>
        <taxon>Hymenoptera</taxon>
        <taxon>Apocrita</taxon>
        <taxon>Aculeata</taxon>
        <taxon>Formicoidea</taxon>
        <taxon>Formicidae</taxon>
        <taxon>Myrmicinae</taxon>
        <taxon>Cyphomyrmex</taxon>
    </lineage>
</organism>
<keyword evidence="6" id="KW-0238">DNA-binding</keyword>
<dbReference type="Gene3D" id="3.30.160.60">
    <property type="entry name" value="Classic Zinc Finger"/>
    <property type="match status" value="2"/>
</dbReference>
<keyword evidence="7" id="KW-0539">Nucleus</keyword>
<dbReference type="Pfam" id="PF00096">
    <property type="entry name" value="zf-C2H2"/>
    <property type="match status" value="3"/>
</dbReference>
<evidence type="ECO:0000259" key="10">
    <source>
        <dbReference type="PROSITE" id="PS50157"/>
    </source>
</evidence>
<evidence type="ECO:0000256" key="2">
    <source>
        <dbReference type="ARBA" id="ARBA00022723"/>
    </source>
</evidence>
<comment type="similarity">
    <text evidence="8">Belongs to the snail C2H2-type zinc-finger protein family.</text>
</comment>
<dbReference type="STRING" id="456900.A0A195CRM0"/>
<dbReference type="FunFam" id="3.30.160.60:FF:000100">
    <property type="entry name" value="Zinc finger 45-like"/>
    <property type="match status" value="1"/>
</dbReference>
<dbReference type="PANTHER" id="PTHR24388">
    <property type="entry name" value="ZINC FINGER PROTEIN"/>
    <property type="match status" value="1"/>
</dbReference>
<evidence type="ECO:0000313" key="12">
    <source>
        <dbReference type="Proteomes" id="UP000078542"/>
    </source>
</evidence>